<dbReference type="InterPro" id="IPR006179">
    <property type="entry name" value="5_nucleotidase/apyrase"/>
</dbReference>
<name>A6TNZ0_ALKMQ</name>
<dbReference type="Pfam" id="PF02872">
    <property type="entry name" value="5_nucleotid_C"/>
    <property type="match status" value="1"/>
</dbReference>
<dbReference type="EMBL" id="CP000724">
    <property type="protein sequence ID" value="ABR47908.1"/>
    <property type="molecule type" value="Genomic_DNA"/>
</dbReference>
<organism evidence="5 6">
    <name type="scientific">Alkaliphilus metalliredigens (strain QYMF)</name>
    <dbReference type="NCBI Taxonomy" id="293826"/>
    <lineage>
        <taxon>Bacteria</taxon>
        <taxon>Bacillati</taxon>
        <taxon>Bacillota</taxon>
        <taxon>Clostridia</taxon>
        <taxon>Peptostreptococcales</taxon>
        <taxon>Natronincolaceae</taxon>
        <taxon>Alkaliphilus</taxon>
    </lineage>
</organism>
<evidence type="ECO:0000313" key="5">
    <source>
        <dbReference type="EMBL" id="ABR47908.1"/>
    </source>
</evidence>
<dbReference type="PANTHER" id="PTHR11575">
    <property type="entry name" value="5'-NUCLEOTIDASE-RELATED"/>
    <property type="match status" value="1"/>
</dbReference>
<feature type="domain" description="Calcineurin-like phosphoesterase" evidence="3">
    <location>
        <begin position="14"/>
        <end position="237"/>
    </location>
</feature>
<dbReference type="RefSeq" id="WP_012062946.1">
    <property type="nucleotide sequence ID" value="NC_009633.1"/>
</dbReference>
<dbReference type="KEGG" id="amt:Amet_1732"/>
<keyword evidence="6" id="KW-1185">Reference proteome</keyword>
<dbReference type="GO" id="GO:0016787">
    <property type="term" value="F:hydrolase activity"/>
    <property type="evidence" value="ECO:0007669"/>
    <property type="project" value="UniProtKB-KW"/>
</dbReference>
<sequence length="480" mass="53923">MKNDAEWVLDIYSINDFHGVIEDVIWETSSEEAHKNQGVLMYSELINCINKSENTLVLSAGDMFESPSFGMEVPGLLTVELLNLVKCKAMAIGNHEFDWIPHDEDFFINLKKRLDCKFLSANLIDKRTGINPKSIEKSIIVKVKDTHIGIIGLTTRSCKSICLENEFKNYDVTNAIVSLEKEIQSLKKQGINIIILLAHCDASRSKEDTSLKGELVDILKHFDSTMLQGAIAAHGHELTAGTVNGIPVVQAGSYGNGLGKIEVSIKNDKVVDLKAEYIDIEKDSMKIHEKIKGILIEHRNKYKRTAKKIGFSQICLKVESESESFWGEYIAKVMAYSVSASIGMINVGAIRTTIIKGDILDIHIKMNLPFENKIISMELLGEKIVDILKQSYEKGYGIMQTYGISSDKTFDKNGIHISNLRDHKGKLIKLNEYYSVAVTDFMLESIDFKDEFINAVSIIDSNILIRDAVLEYINKNKYIV</sequence>
<gene>
    <name evidence="5" type="ordered locus">Amet_1732</name>
</gene>
<dbReference type="SUPFAM" id="SSF56300">
    <property type="entry name" value="Metallo-dependent phosphatases"/>
    <property type="match status" value="1"/>
</dbReference>
<protein>
    <submittedName>
        <fullName evidence="5">Metallophosphoesterase</fullName>
    </submittedName>
</protein>
<dbReference type="InterPro" id="IPR036907">
    <property type="entry name" value="5'-Nucleotdase_C_sf"/>
</dbReference>
<dbReference type="HOGENOM" id="CLU_005854_7_3_9"/>
<dbReference type="Proteomes" id="UP000001572">
    <property type="component" value="Chromosome"/>
</dbReference>
<dbReference type="STRING" id="293826.Amet_1732"/>
<evidence type="ECO:0000256" key="1">
    <source>
        <dbReference type="ARBA" id="ARBA00022729"/>
    </source>
</evidence>
<keyword evidence="1" id="KW-0732">Signal</keyword>
<dbReference type="GO" id="GO:0000166">
    <property type="term" value="F:nucleotide binding"/>
    <property type="evidence" value="ECO:0007669"/>
    <property type="project" value="UniProtKB-KW"/>
</dbReference>
<dbReference type="PANTHER" id="PTHR11575:SF24">
    <property type="entry name" value="5'-NUCLEOTIDASE"/>
    <property type="match status" value="1"/>
</dbReference>
<keyword evidence="2" id="KW-0547">Nucleotide-binding</keyword>
<dbReference type="Pfam" id="PF00149">
    <property type="entry name" value="Metallophos"/>
    <property type="match status" value="1"/>
</dbReference>
<feature type="domain" description="5'-Nucleotidase C-terminal" evidence="4">
    <location>
        <begin position="320"/>
        <end position="444"/>
    </location>
</feature>
<reference evidence="6" key="1">
    <citation type="journal article" date="2016" name="Genome Announc.">
        <title>Complete genome sequence of Alkaliphilus metalliredigens strain QYMF, an alkaliphilic and metal-reducing bacterium isolated from borax-contaminated leachate ponds.</title>
        <authorList>
            <person name="Hwang C."/>
            <person name="Copeland A."/>
            <person name="Lucas S."/>
            <person name="Lapidus A."/>
            <person name="Barry K."/>
            <person name="Detter J.C."/>
            <person name="Glavina Del Rio T."/>
            <person name="Hammon N."/>
            <person name="Israni S."/>
            <person name="Dalin E."/>
            <person name="Tice H."/>
            <person name="Pitluck S."/>
            <person name="Chertkov O."/>
            <person name="Brettin T."/>
            <person name="Bruce D."/>
            <person name="Han C."/>
            <person name="Schmutz J."/>
            <person name="Larimer F."/>
            <person name="Land M.L."/>
            <person name="Hauser L."/>
            <person name="Kyrpides N."/>
            <person name="Mikhailova N."/>
            <person name="Ye Q."/>
            <person name="Zhou J."/>
            <person name="Richardson P."/>
            <person name="Fields M.W."/>
        </authorList>
    </citation>
    <scope>NUCLEOTIDE SEQUENCE [LARGE SCALE GENOMIC DNA]</scope>
    <source>
        <strain evidence="6">QYMF</strain>
    </source>
</reference>
<accession>A6TNZ0</accession>
<evidence type="ECO:0000313" key="6">
    <source>
        <dbReference type="Proteomes" id="UP000001572"/>
    </source>
</evidence>
<evidence type="ECO:0000259" key="4">
    <source>
        <dbReference type="Pfam" id="PF02872"/>
    </source>
</evidence>
<dbReference type="GO" id="GO:0009166">
    <property type="term" value="P:nucleotide catabolic process"/>
    <property type="evidence" value="ECO:0007669"/>
    <property type="project" value="InterPro"/>
</dbReference>
<dbReference type="AlphaFoldDB" id="A6TNZ0"/>
<evidence type="ECO:0000259" key="3">
    <source>
        <dbReference type="Pfam" id="PF00149"/>
    </source>
</evidence>
<dbReference type="InterPro" id="IPR008334">
    <property type="entry name" value="5'-Nucleotdase_C"/>
</dbReference>
<evidence type="ECO:0000256" key="2">
    <source>
        <dbReference type="RuleBase" id="RU362119"/>
    </source>
</evidence>
<comment type="similarity">
    <text evidence="2">Belongs to the 5'-nucleotidase family.</text>
</comment>
<dbReference type="SUPFAM" id="SSF55816">
    <property type="entry name" value="5'-nucleotidase (syn. UDP-sugar hydrolase), C-terminal domain"/>
    <property type="match status" value="1"/>
</dbReference>
<dbReference type="InterPro" id="IPR004843">
    <property type="entry name" value="Calcineurin-like_PHP"/>
</dbReference>
<dbReference type="Gene3D" id="3.60.21.10">
    <property type="match status" value="1"/>
</dbReference>
<dbReference type="InterPro" id="IPR029052">
    <property type="entry name" value="Metallo-depent_PP-like"/>
</dbReference>
<keyword evidence="2" id="KW-0378">Hydrolase</keyword>
<proteinExistence type="inferred from homology"/>
<dbReference type="PRINTS" id="PR01607">
    <property type="entry name" value="APYRASEFAMLY"/>
</dbReference>
<dbReference type="eggNOG" id="COG0737">
    <property type="taxonomic scope" value="Bacteria"/>
</dbReference>
<dbReference type="Gene3D" id="3.90.780.10">
    <property type="entry name" value="5'-Nucleotidase, C-terminal domain"/>
    <property type="match status" value="1"/>
</dbReference>